<dbReference type="VEuPathDB" id="TriTrypDB:Tb1125.8.500"/>
<accession>Q57WN3</accession>
<reference evidence="2" key="1">
    <citation type="submission" date="2005-04" db="EMBL/GenBank/DDBJ databases">
        <authorList>
            <person name="Ghedin E."/>
            <person name="Blandin G."/>
            <person name="Bartholomeu D."/>
            <person name="Caler E."/>
            <person name="Haas B."/>
            <person name="Hannick L."/>
            <person name="Shallom J."/>
            <person name="Hou L."/>
            <person name="Djikeng A."/>
            <person name="Feldblyum T."/>
            <person name="Hostetler J."/>
            <person name="Johnson J."/>
            <person name="Jones K."/>
            <person name="Koo H.L."/>
            <person name="Larkin C."/>
            <person name="Pai G."/>
            <person name="Peterson J."/>
            <person name="Khalak H.G."/>
            <person name="Salzberg S."/>
            <person name="Simpson A.J."/>
            <person name="Tallon L."/>
            <person name="Van Aken S."/>
            <person name="Wanless D."/>
            <person name="White O."/>
            <person name="Wortman J."/>
            <person name="Fraser C.M."/>
            <person name="El-Sayed N.M.A."/>
        </authorList>
    </citation>
    <scope>NUCLEOTIDE SEQUENCE</scope>
    <source>
        <strain evidence="2">GUTat10.1</strain>
    </source>
</reference>
<dbReference type="EMBL" id="AC159427">
    <property type="protein sequence ID" value="AAX69986.1"/>
    <property type="molecule type" value="Genomic_DNA"/>
</dbReference>
<dbReference type="VEuPathDB" id="TriTrypDB:Tb927.8.500"/>
<feature type="chain" id="PRO_5004251283" evidence="1">
    <location>
        <begin position="21"/>
        <end position="314"/>
    </location>
</feature>
<dbReference type="VEuPathDB" id="TriTrypDB:Tbg972.8.90"/>
<dbReference type="VEuPathDB" id="TriTrypDB:Tb427_080005200"/>
<gene>
    <name evidence="2" type="ORF">Tb08.27P2.80</name>
</gene>
<proteinExistence type="predicted"/>
<protein>
    <submittedName>
        <fullName evidence="2">Uncharacterized protein</fullName>
    </submittedName>
</protein>
<evidence type="ECO:0000256" key="1">
    <source>
        <dbReference type="SAM" id="SignalP"/>
    </source>
</evidence>
<organism evidence="2">
    <name type="scientific">Trypanosoma brucei</name>
    <dbReference type="NCBI Taxonomy" id="5691"/>
    <lineage>
        <taxon>Eukaryota</taxon>
        <taxon>Discoba</taxon>
        <taxon>Euglenozoa</taxon>
        <taxon>Kinetoplastea</taxon>
        <taxon>Metakinetoplastina</taxon>
        <taxon>Trypanosomatida</taxon>
        <taxon>Trypanosomatidae</taxon>
        <taxon>Trypanosoma</taxon>
    </lineage>
</organism>
<keyword evidence="1" id="KW-0732">Signal</keyword>
<name>Q57WN3_9TRYP</name>
<evidence type="ECO:0000313" key="2">
    <source>
        <dbReference type="EMBL" id="AAX69986.1"/>
    </source>
</evidence>
<dbReference type="AlphaFoldDB" id="Q57WN3"/>
<sequence length="314" mass="35902">MCKQIGFILIILLFSSLCIGEEYNRVRNCHAFWFIDGESVIVACNFDSKIRKSEQGWNITLCARGEDGRMYLLPTQWTLEDWKRHLSDPGAKFVNDTFRGRGYNPCCRVSRRRTIIVEPINDCAPAHFAATPRTEATGPMRVWRLRNQNHCIIALNHVYSPPQGVSVGTQIVSTIFAALAGSAMESTCKRIGGNCSKESTQIKSVIMESQMPNTSENVPFARYDATEEDEDLNQCEEKNRVKEFGYQKEKRKKEEVIVETKVSKVKGEKSKSKICRRKGENSDEVDDEDYECREGVINKRALYNLLIIVIFLFF</sequence>
<feature type="signal peptide" evidence="1">
    <location>
        <begin position="1"/>
        <end position="20"/>
    </location>
</feature>